<evidence type="ECO:0000313" key="2">
    <source>
        <dbReference type="Proteomes" id="UP000658690"/>
    </source>
</evidence>
<reference evidence="1 2" key="1">
    <citation type="submission" date="2019-10" db="EMBL/GenBank/DDBJ databases">
        <title>Description of Paenibacillus choica sp. nov.</title>
        <authorList>
            <person name="Carlier A."/>
            <person name="Qi S."/>
        </authorList>
    </citation>
    <scope>NUCLEOTIDE SEQUENCE [LARGE SCALE GENOMIC DNA]</scope>
    <source>
        <strain evidence="1 2">LMG 31460</strain>
    </source>
</reference>
<dbReference type="Proteomes" id="UP000658690">
    <property type="component" value="Unassembled WGS sequence"/>
</dbReference>
<protein>
    <submittedName>
        <fullName evidence="1">Uncharacterized protein</fullName>
    </submittedName>
</protein>
<dbReference type="RefSeq" id="WP_171691327.1">
    <property type="nucleotide sequence ID" value="NZ_WHOC01000107.1"/>
</dbReference>
<name>A0ABX1Z8R3_9BACL</name>
<organism evidence="1 2">
    <name type="scientific">Paenibacillus germinis</name>
    <dbReference type="NCBI Taxonomy" id="2654979"/>
    <lineage>
        <taxon>Bacteria</taxon>
        <taxon>Bacillati</taxon>
        <taxon>Bacillota</taxon>
        <taxon>Bacilli</taxon>
        <taxon>Bacillales</taxon>
        <taxon>Paenibacillaceae</taxon>
        <taxon>Paenibacillus</taxon>
    </lineage>
</organism>
<evidence type="ECO:0000313" key="1">
    <source>
        <dbReference type="EMBL" id="NOU88306.1"/>
    </source>
</evidence>
<dbReference type="EMBL" id="WHOC01000107">
    <property type="protein sequence ID" value="NOU88306.1"/>
    <property type="molecule type" value="Genomic_DNA"/>
</dbReference>
<sequence length="73" mass="7791">MLKKSVNLLFCLGGKCTSVNRMHGGTNSIQGGRSGGGKPAEAALAAQEPAEFSIYLWTMPQTEFDFIAEQAKV</sequence>
<gene>
    <name evidence="1" type="ORF">GC102_21450</name>
</gene>
<keyword evidence="2" id="KW-1185">Reference proteome</keyword>
<accession>A0ABX1Z8R3</accession>
<proteinExistence type="predicted"/>
<comment type="caution">
    <text evidence="1">The sequence shown here is derived from an EMBL/GenBank/DDBJ whole genome shotgun (WGS) entry which is preliminary data.</text>
</comment>